<dbReference type="GO" id="GO:0016853">
    <property type="term" value="F:isomerase activity"/>
    <property type="evidence" value="ECO:0007669"/>
    <property type="project" value="UniProtKB-KW"/>
</dbReference>
<dbReference type="Gene3D" id="3.10.450.70">
    <property type="entry name" value="Disulphide bond isomerase, DsbC/G, N-terminal"/>
    <property type="match status" value="1"/>
</dbReference>
<feature type="domain" description="Thioredoxin-like fold" evidence="9">
    <location>
        <begin position="102"/>
        <end position="224"/>
    </location>
</feature>
<dbReference type="PANTHER" id="PTHR35272">
    <property type="entry name" value="THIOL:DISULFIDE INTERCHANGE PROTEIN DSBC-RELATED"/>
    <property type="match status" value="1"/>
</dbReference>
<accession>A0A1T0AXL0</accession>
<dbReference type="PANTHER" id="PTHR35272:SF3">
    <property type="entry name" value="THIOL:DISULFIDE INTERCHANGE PROTEIN DSBC"/>
    <property type="match status" value="1"/>
</dbReference>
<dbReference type="CDD" id="cd03020">
    <property type="entry name" value="DsbA_DsbC_DsbG"/>
    <property type="match status" value="1"/>
</dbReference>
<dbReference type="NCBIfam" id="NF008129">
    <property type="entry name" value="PRK10877.1"/>
    <property type="match status" value="1"/>
</dbReference>
<evidence type="ECO:0000259" key="8">
    <source>
        <dbReference type="Pfam" id="PF10411"/>
    </source>
</evidence>
<dbReference type="InterPro" id="IPR012336">
    <property type="entry name" value="Thioredoxin-like_fold"/>
</dbReference>
<evidence type="ECO:0000256" key="5">
    <source>
        <dbReference type="ARBA" id="ARBA00023157"/>
    </source>
</evidence>
<dbReference type="Gene3D" id="3.40.30.10">
    <property type="entry name" value="Glutaredoxin"/>
    <property type="match status" value="1"/>
</dbReference>
<evidence type="ECO:0000256" key="2">
    <source>
        <dbReference type="ARBA" id="ARBA00009813"/>
    </source>
</evidence>
<dbReference type="Pfam" id="PF10411">
    <property type="entry name" value="DsbC_N"/>
    <property type="match status" value="1"/>
</dbReference>
<dbReference type="OrthoDB" id="12976at2"/>
<keyword evidence="5" id="KW-1015">Disulfide bond</keyword>
<comment type="similarity">
    <text evidence="2 7">Belongs to the thioredoxin family. DsbC subfamily.</text>
</comment>
<sequence>MKKSILGSLFLASTSFAFANTTLLTDNLSKLGLSDINISPSPLAGLKMATTNQGIFYISEDGKYLLEGKLYEITNKGVRDLSSAVLLEKLNSYQNEMIIYPAKNEKHVVTVFFDITCHYCHKLHEQIQAYNDLGITVRYLAFPRGGMNKTAQQMEAIFTAPDKVYALNEAEKGRLPKQLKQPDIVKKHYQLGLQFGVQGTPTIITDKGEVIGGYLPPAALLNALEKNN</sequence>
<dbReference type="SUPFAM" id="SSF52833">
    <property type="entry name" value="Thioredoxin-like"/>
    <property type="match status" value="1"/>
</dbReference>
<proteinExistence type="inferred from homology"/>
<evidence type="ECO:0000256" key="1">
    <source>
        <dbReference type="ARBA" id="ARBA00004418"/>
    </source>
</evidence>
<feature type="domain" description="Disulphide bond isomerase DsbC/G N-terminal" evidence="8">
    <location>
        <begin position="18"/>
        <end position="77"/>
    </location>
</feature>
<dbReference type="InterPro" id="IPR009094">
    <property type="entry name" value="DiS-bond_isomerase_DsbC/G_N_sf"/>
</dbReference>
<dbReference type="InterPro" id="IPR036249">
    <property type="entry name" value="Thioredoxin-like_sf"/>
</dbReference>
<evidence type="ECO:0000256" key="7">
    <source>
        <dbReference type="RuleBase" id="RU364038"/>
    </source>
</evidence>
<evidence type="ECO:0000256" key="3">
    <source>
        <dbReference type="ARBA" id="ARBA00022729"/>
    </source>
</evidence>
<evidence type="ECO:0000256" key="4">
    <source>
        <dbReference type="ARBA" id="ARBA00022764"/>
    </source>
</evidence>
<name>A0A1T0AXL0_9PAST</name>
<keyword evidence="3 7" id="KW-0732">Signal</keyword>
<comment type="function">
    <text evidence="7">Required for disulfide bond formation in some periplasmic proteins. Acts by transferring its disulfide bond to other proteins and is reduced in the process.</text>
</comment>
<dbReference type="AlphaFoldDB" id="A0A1T0AXL0"/>
<dbReference type="Proteomes" id="UP000190023">
    <property type="component" value="Unassembled WGS sequence"/>
</dbReference>
<keyword evidence="11" id="KW-1185">Reference proteome</keyword>
<evidence type="ECO:0000259" key="9">
    <source>
        <dbReference type="Pfam" id="PF13098"/>
    </source>
</evidence>
<dbReference type="InterPro" id="IPR051470">
    <property type="entry name" value="Thiol:disulfide_interchange"/>
</dbReference>
<protein>
    <recommendedName>
        <fullName evidence="7">Thiol:disulfide interchange protein</fullName>
    </recommendedName>
</protein>
<evidence type="ECO:0000313" key="11">
    <source>
        <dbReference type="Proteomes" id="UP000190023"/>
    </source>
</evidence>
<comment type="subcellular location">
    <subcellularLocation>
        <location evidence="1 7">Periplasm</location>
    </subcellularLocation>
</comment>
<reference evidence="10 11" key="1">
    <citation type="submission" date="2017-02" db="EMBL/GenBank/DDBJ databases">
        <title>Draft genome sequence of Haemophilus felis CCUG 31170 type strain.</title>
        <authorList>
            <person name="Engstrom-Jakobsson H."/>
            <person name="Salva-Serra F."/>
            <person name="Thorell K."/>
            <person name="Gonzales-Siles L."/>
            <person name="Karlsson R."/>
            <person name="Boulund F."/>
            <person name="Engstrand L."/>
            <person name="Kristiansson E."/>
            <person name="Moore E."/>
        </authorList>
    </citation>
    <scope>NUCLEOTIDE SEQUENCE [LARGE SCALE GENOMIC DNA]</scope>
    <source>
        <strain evidence="10 11">CCUG 31170</strain>
    </source>
</reference>
<dbReference type="InterPro" id="IPR018950">
    <property type="entry name" value="DiS-bond_isomerase_DsbC/G_N"/>
</dbReference>
<gene>
    <name evidence="10" type="ORF">B0188_08405</name>
</gene>
<comment type="caution">
    <text evidence="10">The sequence shown here is derived from an EMBL/GenBank/DDBJ whole genome shotgun (WGS) entry which is preliminary data.</text>
</comment>
<dbReference type="EMBL" id="MUYB01000035">
    <property type="protein sequence ID" value="OOS02532.1"/>
    <property type="molecule type" value="Genomic_DNA"/>
</dbReference>
<evidence type="ECO:0000256" key="6">
    <source>
        <dbReference type="ARBA" id="ARBA00023284"/>
    </source>
</evidence>
<dbReference type="InterPro" id="IPR033954">
    <property type="entry name" value="DiS-bond_Isoase_DsbC/G"/>
</dbReference>
<evidence type="ECO:0000313" key="10">
    <source>
        <dbReference type="EMBL" id="OOS02532.1"/>
    </source>
</evidence>
<feature type="signal peptide" evidence="7">
    <location>
        <begin position="1"/>
        <end position="19"/>
    </location>
</feature>
<dbReference type="STRING" id="123822.B0188_08405"/>
<dbReference type="GO" id="GO:0042597">
    <property type="term" value="C:periplasmic space"/>
    <property type="evidence" value="ECO:0007669"/>
    <property type="project" value="UniProtKB-SubCell"/>
</dbReference>
<keyword evidence="10" id="KW-0413">Isomerase</keyword>
<keyword evidence="6 7" id="KW-0676">Redox-active center</keyword>
<feature type="chain" id="PRO_5011821784" description="Thiol:disulfide interchange protein" evidence="7">
    <location>
        <begin position="20"/>
        <end position="228"/>
    </location>
</feature>
<keyword evidence="4 7" id="KW-0574">Periplasm</keyword>
<organism evidence="10 11">
    <name type="scientific">[Haemophilus] felis</name>
    <dbReference type="NCBI Taxonomy" id="123822"/>
    <lineage>
        <taxon>Bacteria</taxon>
        <taxon>Pseudomonadati</taxon>
        <taxon>Pseudomonadota</taxon>
        <taxon>Gammaproteobacteria</taxon>
        <taxon>Pasteurellales</taxon>
        <taxon>Pasteurellaceae</taxon>
    </lineage>
</organism>
<dbReference type="Pfam" id="PF13098">
    <property type="entry name" value="Thioredoxin_2"/>
    <property type="match status" value="1"/>
</dbReference>
<dbReference type="SUPFAM" id="SSF54423">
    <property type="entry name" value="DsbC/DsbG N-terminal domain-like"/>
    <property type="match status" value="1"/>
</dbReference>